<dbReference type="InterPro" id="IPR037066">
    <property type="entry name" value="Plug_dom_sf"/>
</dbReference>
<dbReference type="GO" id="GO:0044718">
    <property type="term" value="P:siderophore transmembrane transport"/>
    <property type="evidence" value="ECO:0007669"/>
    <property type="project" value="TreeGrafter"/>
</dbReference>
<dbReference type="Proteomes" id="UP000240957">
    <property type="component" value="Unassembled WGS sequence"/>
</dbReference>
<accession>A0A371YM35</accession>
<organism evidence="16 17">
    <name type="scientific">Acinetobacter sichuanensis</name>
    <dbReference type="NCBI Taxonomy" id="2136183"/>
    <lineage>
        <taxon>Bacteria</taxon>
        <taxon>Pseudomonadati</taxon>
        <taxon>Pseudomonadota</taxon>
        <taxon>Gammaproteobacteria</taxon>
        <taxon>Moraxellales</taxon>
        <taxon>Moraxellaceae</taxon>
        <taxon>Acinetobacter</taxon>
    </lineage>
</organism>
<evidence type="ECO:0000256" key="1">
    <source>
        <dbReference type="ARBA" id="ARBA00004571"/>
    </source>
</evidence>
<dbReference type="AlphaFoldDB" id="A0A371YM35"/>
<keyword evidence="18" id="KW-1185">Reference proteome</keyword>
<dbReference type="PANTHER" id="PTHR30069">
    <property type="entry name" value="TONB-DEPENDENT OUTER MEMBRANE RECEPTOR"/>
    <property type="match status" value="1"/>
</dbReference>
<evidence type="ECO:0000313" key="16">
    <source>
        <dbReference type="EMBL" id="RFC82526.1"/>
    </source>
</evidence>
<evidence type="ECO:0000256" key="7">
    <source>
        <dbReference type="ARBA" id="ARBA00023077"/>
    </source>
</evidence>
<evidence type="ECO:0000256" key="3">
    <source>
        <dbReference type="ARBA" id="ARBA00022452"/>
    </source>
</evidence>
<protein>
    <submittedName>
        <fullName evidence="15 16">TonB-dependent receptor</fullName>
    </submittedName>
</protein>
<dbReference type="Pfam" id="PF07715">
    <property type="entry name" value="Plug"/>
    <property type="match status" value="1"/>
</dbReference>
<dbReference type="CDD" id="cd01347">
    <property type="entry name" value="ligand_gated_channel"/>
    <property type="match status" value="1"/>
</dbReference>
<feature type="domain" description="TonB-dependent receptor plug" evidence="14">
    <location>
        <begin position="52"/>
        <end position="161"/>
    </location>
</feature>
<keyword evidence="7 11" id="KW-0798">TonB box</keyword>
<keyword evidence="3 10" id="KW-1134">Transmembrane beta strand</keyword>
<dbReference type="PANTHER" id="PTHR30069:SF53">
    <property type="entry name" value="COLICIN I RECEPTOR-RELATED"/>
    <property type="match status" value="1"/>
</dbReference>
<keyword evidence="16" id="KW-0675">Receptor</keyword>
<feature type="signal peptide" evidence="12">
    <location>
        <begin position="1"/>
        <end position="24"/>
    </location>
</feature>
<reference evidence="15" key="1">
    <citation type="journal article" date="2014" name="Int. J. Syst. Evol. Microbiol.">
        <title>Complete genome of a new Firmicutes species belonging to the dominant human colonic microbiota ('Ruminococcus bicirculans') reveals two chromosomes and a selective capacity to utilize plant glucans.</title>
        <authorList>
            <consortium name="NISC Comparative Sequencing Program"/>
            <person name="Wegmann U."/>
            <person name="Louis P."/>
            <person name="Goesmann A."/>
            <person name="Henrissat B."/>
            <person name="Duncan S.H."/>
            <person name="Flint H.J."/>
        </authorList>
    </citation>
    <scope>NUCLEOTIDE SEQUENCE</scope>
    <source>
        <strain evidence="15">KCTC 62575</strain>
    </source>
</reference>
<dbReference type="RefSeq" id="WP_107009367.1">
    <property type="nucleotide sequence ID" value="NZ_JBHRSF010000093.1"/>
</dbReference>
<evidence type="ECO:0000256" key="9">
    <source>
        <dbReference type="ARBA" id="ARBA00023237"/>
    </source>
</evidence>
<keyword evidence="4 10" id="KW-0812">Transmembrane</keyword>
<dbReference type="GO" id="GO:0015344">
    <property type="term" value="F:siderophore uptake transmembrane transporter activity"/>
    <property type="evidence" value="ECO:0007669"/>
    <property type="project" value="TreeGrafter"/>
</dbReference>
<dbReference type="PROSITE" id="PS52016">
    <property type="entry name" value="TONB_DEPENDENT_REC_3"/>
    <property type="match status" value="1"/>
</dbReference>
<feature type="chain" id="PRO_5016960139" evidence="12">
    <location>
        <begin position="25"/>
        <end position="651"/>
    </location>
</feature>
<keyword evidence="2 10" id="KW-0813">Transport</keyword>
<dbReference type="Pfam" id="PF00593">
    <property type="entry name" value="TonB_dep_Rec_b-barrel"/>
    <property type="match status" value="1"/>
</dbReference>
<evidence type="ECO:0000313" key="17">
    <source>
        <dbReference type="Proteomes" id="UP000240957"/>
    </source>
</evidence>
<evidence type="ECO:0000256" key="10">
    <source>
        <dbReference type="PROSITE-ProRule" id="PRU01360"/>
    </source>
</evidence>
<evidence type="ECO:0000256" key="8">
    <source>
        <dbReference type="ARBA" id="ARBA00023136"/>
    </source>
</evidence>
<keyword evidence="9 10" id="KW-0998">Cell outer membrane</keyword>
<name>A0A371YM35_9GAMM</name>
<dbReference type="EMBL" id="PYIX02000032">
    <property type="protein sequence ID" value="RFC82526.1"/>
    <property type="molecule type" value="Genomic_DNA"/>
</dbReference>
<keyword evidence="5 12" id="KW-0732">Signal</keyword>
<dbReference type="OrthoDB" id="9764669at2"/>
<comment type="caution">
    <text evidence="16">The sequence shown here is derived from an EMBL/GenBank/DDBJ whole genome shotgun (WGS) entry which is preliminary data.</text>
</comment>
<dbReference type="SUPFAM" id="SSF56935">
    <property type="entry name" value="Porins"/>
    <property type="match status" value="1"/>
</dbReference>
<sequence>MKLVKTRLGLAITVTMFLATQVYATDASVQTEQQVQTLETLVLSASLKEQDVQKAPASISVITSEAIERSAALSVADVLQKEAGVYNYNTGQDKIIIRGMQDTSGSYTLILLNGKRMSSSGAMWRGNDFDWSAIPLNSIKRIEVIRGPMSSLYGSDAMGGVINIITKKAKPGEITGSVFGQFNRADSGDGKNQFRYGFNLNTGITDQLSLRLTGDAYQRDAWYRDGTTANDGAYFVEKDTKNINGTLTWDINDQQEIDVDVNYSKDDRPLTQDHARGSQEMQMERTNIGLTHRGNWSWGKTEAYIGKETGEIYDYDTDYDAPKARNYKQENSIARVFTNFDWWLNNTTLGADYKDQEVTDTAGYPSTGGTEQKSYGVFLQNDTHITNDLTLTLGGRYDDFDNFDGKATGKAYLAYELLDGVVVKGGIGQAYKVPGPYQLDNNYRFISCGGSCYITGNSDLKPEESTSYEVSLSVKRPQWNFDVTAFNNNIENLIERVTNKASTDPVNFPYKWDNIAKAKLRGVELAAGYNFNDDFGVKTNATYLDTENKTTGKELNERPEWMWNTSVYWMPVEDYKINVGANYIGTQMLSNGKELPSYTTYDLAFSTNLTPSVILDYGIKNITDVDLEDEDTGFNTKLYGRNYFIKATYSF</sequence>
<evidence type="ECO:0000313" key="18">
    <source>
        <dbReference type="Proteomes" id="UP001595455"/>
    </source>
</evidence>
<evidence type="ECO:0000256" key="11">
    <source>
        <dbReference type="RuleBase" id="RU003357"/>
    </source>
</evidence>
<proteinExistence type="inferred from homology"/>
<evidence type="ECO:0000313" key="15">
    <source>
        <dbReference type="EMBL" id="MFC2996838.1"/>
    </source>
</evidence>
<comment type="subcellular location">
    <subcellularLocation>
        <location evidence="1 10">Cell outer membrane</location>
        <topology evidence="1 10">Multi-pass membrane protein</topology>
    </subcellularLocation>
</comment>
<evidence type="ECO:0000256" key="4">
    <source>
        <dbReference type="ARBA" id="ARBA00022692"/>
    </source>
</evidence>
<reference evidence="18" key="3">
    <citation type="journal article" date="2019" name="Int. J. Syst. Evol. Microbiol.">
        <title>The Global Catalogue of Microorganisms (GCM) 10K type strain sequencing project: providing services to taxonomists for standard genome sequencing and annotation.</title>
        <authorList>
            <consortium name="The Broad Institute Genomics Platform"/>
            <consortium name="The Broad Institute Genome Sequencing Center for Infectious Disease"/>
            <person name="Wu L."/>
            <person name="Ma J."/>
        </authorList>
    </citation>
    <scope>NUCLEOTIDE SEQUENCE [LARGE SCALE GENOMIC DNA]</scope>
    <source>
        <strain evidence="18">KCTC 62575</strain>
    </source>
</reference>
<dbReference type="InterPro" id="IPR012910">
    <property type="entry name" value="Plug_dom"/>
</dbReference>
<evidence type="ECO:0000259" key="13">
    <source>
        <dbReference type="Pfam" id="PF00593"/>
    </source>
</evidence>
<dbReference type="Gene3D" id="2.170.130.10">
    <property type="entry name" value="TonB-dependent receptor, plug domain"/>
    <property type="match status" value="1"/>
</dbReference>
<comment type="similarity">
    <text evidence="10 11">Belongs to the TonB-dependent receptor family.</text>
</comment>
<reference evidence="16 17" key="2">
    <citation type="submission" date="2018-08" db="EMBL/GenBank/DDBJ databases">
        <title>The draft genome of Acinetobacter sichuanensis strain WCHAc060041.</title>
        <authorList>
            <person name="Qin J."/>
            <person name="Feng Y."/>
            <person name="Zong Z."/>
        </authorList>
    </citation>
    <scope>NUCLEOTIDE SEQUENCE [LARGE SCALE GENOMIC DNA]</scope>
    <source>
        <strain evidence="16 17">WCHAc060041</strain>
    </source>
</reference>
<feature type="domain" description="TonB-dependent receptor-like beta-barrel" evidence="13">
    <location>
        <begin position="208"/>
        <end position="622"/>
    </location>
</feature>
<dbReference type="Gene3D" id="2.40.170.20">
    <property type="entry name" value="TonB-dependent receptor, beta-barrel domain"/>
    <property type="match status" value="1"/>
</dbReference>
<dbReference type="Proteomes" id="UP001595455">
    <property type="component" value="Unassembled WGS sequence"/>
</dbReference>
<gene>
    <name evidence="15" type="ORF">ACFODO_16555</name>
    <name evidence="16" type="ORF">C9E89_016145</name>
</gene>
<dbReference type="EMBL" id="JBHRSF010000093">
    <property type="protein sequence ID" value="MFC2996838.1"/>
    <property type="molecule type" value="Genomic_DNA"/>
</dbReference>
<keyword evidence="8 10" id="KW-0472">Membrane</keyword>
<dbReference type="InterPro" id="IPR039426">
    <property type="entry name" value="TonB-dep_rcpt-like"/>
</dbReference>
<dbReference type="InterPro" id="IPR036942">
    <property type="entry name" value="Beta-barrel_TonB_sf"/>
</dbReference>
<evidence type="ECO:0000256" key="6">
    <source>
        <dbReference type="ARBA" id="ARBA00023065"/>
    </source>
</evidence>
<evidence type="ECO:0000256" key="12">
    <source>
        <dbReference type="SAM" id="SignalP"/>
    </source>
</evidence>
<evidence type="ECO:0000259" key="14">
    <source>
        <dbReference type="Pfam" id="PF07715"/>
    </source>
</evidence>
<evidence type="ECO:0000256" key="5">
    <source>
        <dbReference type="ARBA" id="ARBA00022729"/>
    </source>
</evidence>
<evidence type="ECO:0000256" key="2">
    <source>
        <dbReference type="ARBA" id="ARBA00022448"/>
    </source>
</evidence>
<dbReference type="GO" id="GO:0009279">
    <property type="term" value="C:cell outer membrane"/>
    <property type="evidence" value="ECO:0007669"/>
    <property type="project" value="UniProtKB-SubCell"/>
</dbReference>
<keyword evidence="6" id="KW-0406">Ion transport</keyword>
<reference evidence="15" key="4">
    <citation type="submission" date="2024-09" db="EMBL/GenBank/DDBJ databases">
        <authorList>
            <person name="Sun Q."/>
            <person name="Mori K."/>
        </authorList>
    </citation>
    <scope>NUCLEOTIDE SEQUENCE</scope>
    <source>
        <strain evidence="15">KCTC 62575</strain>
    </source>
</reference>
<dbReference type="InterPro" id="IPR000531">
    <property type="entry name" value="Beta-barrel_TonB"/>
</dbReference>